<dbReference type="SMART" id="SM00878">
    <property type="entry name" value="Biotin_carb_C"/>
    <property type="match status" value="1"/>
</dbReference>
<accession>A0A9D2KQU0</accession>
<dbReference type="PROSITE" id="PS50991">
    <property type="entry name" value="PYR_CT"/>
    <property type="match status" value="1"/>
</dbReference>
<keyword evidence="11" id="KW-0670">Pyruvate</keyword>
<dbReference type="PANTHER" id="PTHR43778:SF2">
    <property type="entry name" value="PYRUVATE CARBOXYLASE, MITOCHONDRIAL"/>
    <property type="match status" value="1"/>
</dbReference>
<evidence type="ECO:0000256" key="5">
    <source>
        <dbReference type="ARBA" id="ARBA00022741"/>
    </source>
</evidence>
<dbReference type="PROSITE" id="PS50979">
    <property type="entry name" value="BC"/>
    <property type="match status" value="1"/>
</dbReference>
<dbReference type="GO" id="GO:0005737">
    <property type="term" value="C:cytoplasm"/>
    <property type="evidence" value="ECO:0007669"/>
    <property type="project" value="TreeGrafter"/>
</dbReference>
<dbReference type="SUPFAM" id="SSF51230">
    <property type="entry name" value="Single hybrid motif"/>
    <property type="match status" value="1"/>
</dbReference>
<dbReference type="GO" id="GO:0046872">
    <property type="term" value="F:metal ion binding"/>
    <property type="evidence" value="ECO:0007669"/>
    <property type="project" value="UniProtKB-KW"/>
</dbReference>
<comment type="caution">
    <text evidence="11">The sequence shown here is derived from an EMBL/GenBank/DDBJ whole genome shotgun (WGS) entry which is preliminary data.</text>
</comment>
<dbReference type="EC" id="6.4.1.1" evidence="2"/>
<evidence type="ECO:0000256" key="2">
    <source>
        <dbReference type="ARBA" id="ARBA00013057"/>
    </source>
</evidence>
<dbReference type="InterPro" id="IPR003379">
    <property type="entry name" value="Carboxylase_cons_dom"/>
</dbReference>
<reference evidence="11" key="1">
    <citation type="journal article" date="2021" name="PeerJ">
        <title>Extensive microbial diversity within the chicken gut microbiome revealed by metagenomics and culture.</title>
        <authorList>
            <person name="Gilroy R."/>
            <person name="Ravi A."/>
            <person name="Getino M."/>
            <person name="Pursley I."/>
            <person name="Horton D.L."/>
            <person name="Alikhan N.F."/>
            <person name="Baker D."/>
            <person name="Gharbi K."/>
            <person name="Hall N."/>
            <person name="Watson M."/>
            <person name="Adriaenssens E.M."/>
            <person name="Foster-Nyarko E."/>
            <person name="Jarju S."/>
            <person name="Secka A."/>
            <person name="Antonio M."/>
            <person name="Oren A."/>
            <person name="Chaudhuri R.R."/>
            <person name="La Ragione R."/>
            <person name="Hildebrand F."/>
            <person name="Pallen M.J."/>
        </authorList>
    </citation>
    <scope>NUCLEOTIDE SEQUENCE</scope>
    <source>
        <strain evidence="11">5032</strain>
    </source>
</reference>
<dbReference type="Gene3D" id="3.20.20.70">
    <property type="entry name" value="Aldolase class I"/>
    <property type="match status" value="1"/>
</dbReference>
<dbReference type="Pfam" id="PF00289">
    <property type="entry name" value="Biotin_carb_N"/>
    <property type="match status" value="1"/>
</dbReference>
<dbReference type="SUPFAM" id="SSF52440">
    <property type="entry name" value="PreATP-grasp domain"/>
    <property type="match status" value="1"/>
</dbReference>
<dbReference type="GO" id="GO:0004736">
    <property type="term" value="F:pyruvate carboxylase activity"/>
    <property type="evidence" value="ECO:0007669"/>
    <property type="project" value="UniProtKB-EC"/>
</dbReference>
<organism evidence="11 12">
    <name type="scientific">Candidatus Desulfovibrio intestinavium</name>
    <dbReference type="NCBI Taxonomy" id="2838534"/>
    <lineage>
        <taxon>Bacteria</taxon>
        <taxon>Pseudomonadati</taxon>
        <taxon>Thermodesulfobacteriota</taxon>
        <taxon>Desulfovibrionia</taxon>
        <taxon>Desulfovibrionales</taxon>
        <taxon>Desulfovibrionaceae</taxon>
        <taxon>Desulfovibrio</taxon>
    </lineage>
</organism>
<feature type="domain" description="ATP-grasp" evidence="8">
    <location>
        <begin position="132"/>
        <end position="330"/>
    </location>
</feature>
<dbReference type="NCBIfam" id="NF009554">
    <property type="entry name" value="PRK12999.1"/>
    <property type="match status" value="1"/>
</dbReference>
<sequence>MANKSFAEVQEFLRGKTILVANRGIPARRICRSIRERFEAVAAMTATDVDKTAPAASAAQELILLGSDPRAYLDIDRIIDKAKQHGVVGIHPGWGFASEDTRFPQRCKEAGLTFIGATAEAMNLLGNKVQARTVARKLGIPVVPGSDGAVDIPTARRLISEMGLPIMLKAEGGGGGRGIFAIHNEAELDDAFFKASTMAQASFGNPRLFVEKFLDNVRHIEIQVIADMYGNVFAFDERDCSVQRNHQKLIEITPSPWKGITRNLREQLKDYARRLVRAVGYHSLATVEFLVTPDGQPYLIEVNTRLQVEHGITESRYGIDLVEEQIAVAFGAELRYREDQLRPTYWAMQVRINLENPQDNFAPNSGLVSRYVSPGGPGVRLDSNICAGYEFPANYDSAGALLITYATDWEKTVGIMERALGEYIIGGLKTTIPFFRQVLKHPLFRNGTVNTNFIAAHPELMQYMDLAPESERLARLVAEISARGYNPFLQLGEYRSSTTPELGVFDPVLPAITSQMRRQPSPYPHGDRLALLDYVRDSGRVHFTDTTPRDFTQSNSGNRFRLAEDRLIGPYLDNVGYFSIENGGGAHFHVAMMANMTYPFREAREWNSFAPKTHKQLLVRSTNVLGYTPQPRNLMRLTGEMICDHYSVVRCFDFLNHVENMRPIAEVVMSRKDVVFEPALSMSWARGFDVPHYLGVTEAILRMMGNIMGVDPREASRHIILGLKDMAGVCPPRFMTELVSALRKAWPELVLHVHRHYTDGLFVPACGAAAKAGAHIVDVGLGSAVRSYGQGDVLSTMAYMEDELGLTCQLNKDAIRDANFVCKQIMPYYDRYCSPYFKGIDYDVTLHGMPGGATSSSQEGAMKQGYIHLLPYMLKFLEGTRQIVRYHDVTPGSQVTWNTAFLAVTGAWKRGGEEEVRYLLEVLHEVTSRPENELSEQMRHSRLNIYQDCNDAFRNLLLGKFGRLPLGFPPDWVYESAFGSEWKGAVANRTEASPLESLADVNLAVEHKACADLIKRQPTEEEFVMYLNHPGDALKTMQFRAKYGDPNNLPLHVWFEGLKPGQDLNFNDTSGKPHHLALLSIARPNEAGVSICRYVLDSEIMSCEVQVSDRAGQAKRGLTMADPNNKYHVAAPSNGDLWVMYVHPGDIVKEGEELFNVSIMKQEKAVLAPADAMVKRVLKTADFKENKQMVSVREGELIVELGPVPRTCRNEACGQPIPMDNISFCPYCGSPV</sequence>
<dbReference type="InterPro" id="IPR011053">
    <property type="entry name" value="Single_hybrid_motif"/>
</dbReference>
<dbReference type="InterPro" id="IPR005479">
    <property type="entry name" value="CPAse_ATP-bd"/>
</dbReference>
<dbReference type="InterPro" id="IPR016185">
    <property type="entry name" value="PreATP-grasp_dom_sf"/>
</dbReference>
<name>A0A9D2KQU0_9BACT</name>
<dbReference type="PROSITE" id="PS50975">
    <property type="entry name" value="ATP_GRASP"/>
    <property type="match status" value="1"/>
</dbReference>
<dbReference type="SUPFAM" id="SSF56059">
    <property type="entry name" value="Glutathione synthetase ATP-binding domain-like"/>
    <property type="match status" value="1"/>
</dbReference>
<dbReference type="Gene3D" id="3.30.470.20">
    <property type="entry name" value="ATP-grasp fold, B domain"/>
    <property type="match status" value="1"/>
</dbReference>
<dbReference type="CDD" id="cd06850">
    <property type="entry name" value="biotinyl_domain"/>
    <property type="match status" value="1"/>
</dbReference>
<keyword evidence="6 7" id="KW-0067">ATP-binding</keyword>
<evidence type="ECO:0000259" key="10">
    <source>
        <dbReference type="PROSITE" id="PS50991"/>
    </source>
</evidence>
<dbReference type="AlphaFoldDB" id="A0A9D2KQU0"/>
<evidence type="ECO:0000259" key="9">
    <source>
        <dbReference type="PROSITE" id="PS50979"/>
    </source>
</evidence>
<evidence type="ECO:0000256" key="3">
    <source>
        <dbReference type="ARBA" id="ARBA00022598"/>
    </source>
</evidence>
<feature type="domain" description="Pyruvate carboxyltransferase" evidence="10">
    <location>
        <begin position="541"/>
        <end position="816"/>
    </location>
</feature>
<dbReference type="Proteomes" id="UP000823821">
    <property type="component" value="Unassembled WGS sequence"/>
</dbReference>
<dbReference type="SUPFAM" id="SSF51246">
    <property type="entry name" value="Rudiment single hybrid motif"/>
    <property type="match status" value="1"/>
</dbReference>
<reference evidence="11" key="2">
    <citation type="submission" date="2021-04" db="EMBL/GenBank/DDBJ databases">
        <authorList>
            <person name="Gilroy R."/>
        </authorList>
    </citation>
    <scope>NUCLEOTIDE SEQUENCE</scope>
    <source>
        <strain evidence="11">5032</strain>
    </source>
</reference>
<dbReference type="PROSITE" id="PS00867">
    <property type="entry name" value="CPSASE_2"/>
    <property type="match status" value="1"/>
</dbReference>
<dbReference type="Pfam" id="PF02785">
    <property type="entry name" value="Biotin_carb_C"/>
    <property type="match status" value="1"/>
</dbReference>
<evidence type="ECO:0000256" key="1">
    <source>
        <dbReference type="ARBA" id="ARBA00001953"/>
    </source>
</evidence>
<dbReference type="Pfam" id="PF02786">
    <property type="entry name" value="CPSase_L_D2"/>
    <property type="match status" value="1"/>
</dbReference>
<dbReference type="Pfam" id="PF02436">
    <property type="entry name" value="PYC_OADA"/>
    <property type="match status" value="1"/>
</dbReference>
<evidence type="ECO:0000256" key="4">
    <source>
        <dbReference type="ARBA" id="ARBA00022723"/>
    </source>
</evidence>
<dbReference type="InterPro" id="IPR013785">
    <property type="entry name" value="Aldolase_TIM"/>
</dbReference>
<evidence type="ECO:0000313" key="11">
    <source>
        <dbReference type="EMBL" id="HJA79333.1"/>
    </source>
</evidence>
<proteinExistence type="predicted"/>
<dbReference type="Gene3D" id="2.40.50.100">
    <property type="match status" value="1"/>
</dbReference>
<evidence type="ECO:0000259" key="8">
    <source>
        <dbReference type="PROSITE" id="PS50975"/>
    </source>
</evidence>
<dbReference type="InterPro" id="IPR011761">
    <property type="entry name" value="ATP-grasp"/>
</dbReference>
<dbReference type="InterPro" id="IPR055268">
    <property type="entry name" value="PCB-like"/>
</dbReference>
<keyword evidence="5 7" id="KW-0547">Nucleotide-binding</keyword>
<dbReference type="GO" id="GO:0006094">
    <property type="term" value="P:gluconeogenesis"/>
    <property type="evidence" value="ECO:0007669"/>
    <property type="project" value="TreeGrafter"/>
</dbReference>
<evidence type="ECO:0000256" key="6">
    <source>
        <dbReference type="ARBA" id="ARBA00022840"/>
    </source>
</evidence>
<dbReference type="SUPFAM" id="SSF89000">
    <property type="entry name" value="post-HMGL domain-like"/>
    <property type="match status" value="1"/>
</dbReference>
<keyword evidence="3 11" id="KW-0436">Ligase</keyword>
<dbReference type="InterPro" id="IPR000891">
    <property type="entry name" value="PYR_CT"/>
</dbReference>
<dbReference type="InterPro" id="IPR011764">
    <property type="entry name" value="Biotin_carboxylation_dom"/>
</dbReference>
<dbReference type="EMBL" id="DWZD01000040">
    <property type="protein sequence ID" value="HJA79333.1"/>
    <property type="molecule type" value="Genomic_DNA"/>
</dbReference>
<dbReference type="InterPro" id="IPR005482">
    <property type="entry name" value="Biotin_COase_C"/>
</dbReference>
<evidence type="ECO:0000313" key="12">
    <source>
        <dbReference type="Proteomes" id="UP000823821"/>
    </source>
</evidence>
<keyword evidence="4" id="KW-0479">Metal-binding</keyword>
<feature type="domain" description="Biotin carboxylation" evidence="9">
    <location>
        <begin position="14"/>
        <end position="459"/>
    </location>
</feature>
<dbReference type="GO" id="GO:0005524">
    <property type="term" value="F:ATP binding"/>
    <property type="evidence" value="ECO:0007669"/>
    <property type="project" value="UniProtKB-UniRule"/>
</dbReference>
<dbReference type="InterPro" id="IPR000089">
    <property type="entry name" value="Biotin_lipoyl"/>
</dbReference>
<comment type="cofactor">
    <cofactor evidence="1">
        <name>biotin</name>
        <dbReference type="ChEBI" id="CHEBI:57586"/>
    </cofactor>
</comment>
<dbReference type="SUPFAM" id="SSF51569">
    <property type="entry name" value="Aldolase"/>
    <property type="match status" value="1"/>
</dbReference>
<dbReference type="Pfam" id="PF00364">
    <property type="entry name" value="Biotin_lipoyl"/>
    <property type="match status" value="1"/>
</dbReference>
<dbReference type="PANTHER" id="PTHR43778">
    <property type="entry name" value="PYRUVATE CARBOXYLASE"/>
    <property type="match status" value="1"/>
</dbReference>
<gene>
    <name evidence="11" type="ORF">H9784_07195</name>
</gene>
<protein>
    <recommendedName>
        <fullName evidence="2">pyruvate carboxylase</fullName>
        <ecNumber evidence="2">6.4.1.1</ecNumber>
    </recommendedName>
</protein>
<dbReference type="InterPro" id="IPR011054">
    <property type="entry name" value="Rudment_hybrid_motif"/>
</dbReference>
<dbReference type="InterPro" id="IPR005481">
    <property type="entry name" value="BC-like_N"/>
</dbReference>
<evidence type="ECO:0000256" key="7">
    <source>
        <dbReference type="PROSITE-ProRule" id="PRU00409"/>
    </source>
</evidence>